<evidence type="ECO:0000256" key="1">
    <source>
        <dbReference type="SAM" id="MobiDB-lite"/>
    </source>
</evidence>
<dbReference type="FunCoup" id="A0A200QY27">
    <property type="interactions" value="1630"/>
</dbReference>
<dbReference type="AlphaFoldDB" id="A0A200QY27"/>
<proteinExistence type="predicted"/>
<feature type="region of interest" description="Disordered" evidence="1">
    <location>
        <begin position="137"/>
        <end position="157"/>
    </location>
</feature>
<keyword evidence="2" id="KW-0472">Membrane</keyword>
<sequence>MGGGGAMRAVGKVAGFSLIRGPTSFPLPAEQSVAGVARKASRPIPSILSSPLIEDGKSAVALASQNAGIHVGESVQRPCWELDDWEFAGDEEEEFLLDSIHHSMPRVVFGGVPTYEEAKEATSDLKEALEKIHVSSNATGSLDSSTAEESGESLHFSPGYSETKACVTSESVVVQPQTPKPVLQAFSLLKESPQAQNVVASLASDKNVWDAVMRNEKVMEFIKSQKTDMDVKESVLDTRNFSDNIDNFDDDKHEEDTENGFIEQLLQKVKNTVSNMISKIQGLVDNIFGIPAAREGAPIDKTIGASFMALAVLTIMVVMLKRA</sequence>
<dbReference type="OMA" id="HEDNHEI"/>
<evidence type="ECO:0000313" key="4">
    <source>
        <dbReference type="Proteomes" id="UP000195402"/>
    </source>
</evidence>
<protein>
    <submittedName>
        <fullName evidence="3">Uncharacterized protein</fullName>
    </submittedName>
</protein>
<keyword evidence="4" id="KW-1185">Reference proteome</keyword>
<organism evidence="3 4">
    <name type="scientific">Macleaya cordata</name>
    <name type="common">Five-seeded plume-poppy</name>
    <name type="synonym">Bocconia cordata</name>
    <dbReference type="NCBI Taxonomy" id="56857"/>
    <lineage>
        <taxon>Eukaryota</taxon>
        <taxon>Viridiplantae</taxon>
        <taxon>Streptophyta</taxon>
        <taxon>Embryophyta</taxon>
        <taxon>Tracheophyta</taxon>
        <taxon>Spermatophyta</taxon>
        <taxon>Magnoliopsida</taxon>
        <taxon>Ranunculales</taxon>
        <taxon>Papaveraceae</taxon>
        <taxon>Papaveroideae</taxon>
        <taxon>Macleaya</taxon>
    </lineage>
</organism>
<dbReference type="STRING" id="56857.A0A200QY27"/>
<accession>A0A200QY27</accession>
<reference evidence="3 4" key="1">
    <citation type="journal article" date="2017" name="Mol. Plant">
        <title>The Genome of Medicinal Plant Macleaya cordata Provides New Insights into Benzylisoquinoline Alkaloids Metabolism.</title>
        <authorList>
            <person name="Liu X."/>
            <person name="Liu Y."/>
            <person name="Huang P."/>
            <person name="Ma Y."/>
            <person name="Qing Z."/>
            <person name="Tang Q."/>
            <person name="Cao H."/>
            <person name="Cheng P."/>
            <person name="Zheng Y."/>
            <person name="Yuan Z."/>
            <person name="Zhou Y."/>
            <person name="Liu J."/>
            <person name="Tang Z."/>
            <person name="Zhuo Y."/>
            <person name="Zhang Y."/>
            <person name="Yu L."/>
            <person name="Huang J."/>
            <person name="Yang P."/>
            <person name="Peng Q."/>
            <person name="Zhang J."/>
            <person name="Jiang W."/>
            <person name="Zhang Z."/>
            <person name="Lin K."/>
            <person name="Ro D.K."/>
            <person name="Chen X."/>
            <person name="Xiong X."/>
            <person name="Shang Y."/>
            <person name="Huang S."/>
            <person name="Zeng J."/>
        </authorList>
    </citation>
    <scope>NUCLEOTIDE SEQUENCE [LARGE SCALE GENOMIC DNA]</scope>
    <source>
        <strain evidence="4">cv. BLH2017</strain>
        <tissue evidence="3">Root</tissue>
    </source>
</reference>
<keyword evidence="2" id="KW-0812">Transmembrane</keyword>
<name>A0A200QY27_MACCD</name>
<feature type="transmembrane region" description="Helical" evidence="2">
    <location>
        <begin position="303"/>
        <end position="320"/>
    </location>
</feature>
<dbReference type="InParanoid" id="A0A200QY27"/>
<comment type="caution">
    <text evidence="3">The sequence shown here is derived from an EMBL/GenBank/DDBJ whole genome shotgun (WGS) entry which is preliminary data.</text>
</comment>
<gene>
    <name evidence="3" type="ORF">BVC80_1555g11</name>
</gene>
<evidence type="ECO:0000256" key="2">
    <source>
        <dbReference type="SAM" id="Phobius"/>
    </source>
</evidence>
<evidence type="ECO:0000313" key="3">
    <source>
        <dbReference type="EMBL" id="OVA15366.1"/>
    </source>
</evidence>
<dbReference type="EMBL" id="MVGT01000783">
    <property type="protein sequence ID" value="OVA15366.1"/>
    <property type="molecule type" value="Genomic_DNA"/>
</dbReference>
<feature type="compositionally biased region" description="Polar residues" evidence="1">
    <location>
        <begin position="137"/>
        <end position="148"/>
    </location>
</feature>
<dbReference type="OrthoDB" id="659599at2759"/>
<dbReference type="PANTHER" id="PTHR33625:SF4">
    <property type="entry name" value="OS08G0179900 PROTEIN"/>
    <property type="match status" value="1"/>
</dbReference>
<keyword evidence="2" id="KW-1133">Transmembrane helix</keyword>
<dbReference type="PANTHER" id="PTHR33625">
    <property type="entry name" value="OS08G0179900 PROTEIN"/>
    <property type="match status" value="1"/>
</dbReference>
<dbReference type="Proteomes" id="UP000195402">
    <property type="component" value="Unassembled WGS sequence"/>
</dbReference>